<feature type="domain" description="Cytochrome c" evidence="10">
    <location>
        <begin position="268"/>
        <end position="414"/>
    </location>
</feature>
<evidence type="ECO:0000256" key="6">
    <source>
        <dbReference type="ARBA" id="ARBA00023004"/>
    </source>
</evidence>
<evidence type="ECO:0000256" key="2">
    <source>
        <dbReference type="ARBA" id="ARBA00022617"/>
    </source>
</evidence>
<evidence type="ECO:0000256" key="9">
    <source>
        <dbReference type="SAM" id="SignalP"/>
    </source>
</evidence>
<gene>
    <name evidence="11" type="ORF">POL58_43645</name>
</gene>
<sequence length="430" mass="45889">MPVPNSKVSSLHVAPLSICLALALALGGACDAGDAGGTEGSSTTASTSDGSSGAGDTTGDVDTGDEDDVLDLPATPYDYASPELPAHFLSPPVRQLDNTPADNPITDHGATLGRVLFYDTALSRNGTVACATCHQQVHGFSDPTQFSEGFEGGLTGRNSMALAESRWYATGRFFWDERAATLEEQVLGPIQNEVEMGLTLTELVERVEERAYYRELFVAAFGDDAVTTDRIARALAQFVRAMASYRSRYDVGLAQAGSIRAEFANFTAEENLGKQLFLQPRTSCVACHLGGPPPPPPPNGDFANQAIFLPLEPLNNGLDAGPVEDDNGVGDVSGDPADDGRFKSSSLRNIAVTGPYMHDGRFATLEEVIDHYDSGVQPHPNLDPRLRGPDQQPRRMNLTPAEKSALVAFLGTLTDEALLTDPKFSDPFVR</sequence>
<keyword evidence="2 7" id="KW-0349">Heme</keyword>
<keyword evidence="6 7" id="KW-0408">Iron</keyword>
<comment type="caution">
    <text evidence="11">The sequence shown here is derived from an EMBL/GenBank/DDBJ whole genome shotgun (WGS) entry which is preliminary data.</text>
</comment>
<dbReference type="PANTHER" id="PTHR30600">
    <property type="entry name" value="CYTOCHROME C PEROXIDASE-RELATED"/>
    <property type="match status" value="1"/>
</dbReference>
<dbReference type="PROSITE" id="PS51257">
    <property type="entry name" value="PROKAR_LIPOPROTEIN"/>
    <property type="match status" value="1"/>
</dbReference>
<dbReference type="SUPFAM" id="SSF46626">
    <property type="entry name" value="Cytochrome c"/>
    <property type="match status" value="2"/>
</dbReference>
<proteinExistence type="predicted"/>
<dbReference type="PROSITE" id="PS51007">
    <property type="entry name" value="CYTC"/>
    <property type="match status" value="1"/>
</dbReference>
<feature type="signal peptide" evidence="9">
    <location>
        <begin position="1"/>
        <end position="31"/>
    </location>
</feature>
<protein>
    <submittedName>
        <fullName evidence="11">Cytochrome c peroxidase</fullName>
    </submittedName>
</protein>
<organism evidence="11 12">
    <name type="scientific">Nannocystis radixulma</name>
    <dbReference type="NCBI Taxonomy" id="2995305"/>
    <lineage>
        <taxon>Bacteria</taxon>
        <taxon>Pseudomonadati</taxon>
        <taxon>Myxococcota</taxon>
        <taxon>Polyangia</taxon>
        <taxon>Nannocystales</taxon>
        <taxon>Nannocystaceae</taxon>
        <taxon>Nannocystis</taxon>
    </lineage>
</organism>
<evidence type="ECO:0000256" key="8">
    <source>
        <dbReference type="SAM" id="MobiDB-lite"/>
    </source>
</evidence>
<dbReference type="EMBL" id="JAQNDN010000025">
    <property type="protein sequence ID" value="MDC0674723.1"/>
    <property type="molecule type" value="Genomic_DNA"/>
</dbReference>
<evidence type="ECO:0000256" key="5">
    <source>
        <dbReference type="ARBA" id="ARBA00023002"/>
    </source>
</evidence>
<dbReference type="InterPro" id="IPR036909">
    <property type="entry name" value="Cyt_c-like_dom_sf"/>
</dbReference>
<dbReference type="InterPro" id="IPR051395">
    <property type="entry name" value="Cytochrome_c_Peroxidase/MauG"/>
</dbReference>
<dbReference type="InterPro" id="IPR004852">
    <property type="entry name" value="Di-haem_cyt_c_peroxidsae"/>
</dbReference>
<dbReference type="Proteomes" id="UP001217838">
    <property type="component" value="Unassembled WGS sequence"/>
</dbReference>
<evidence type="ECO:0000256" key="7">
    <source>
        <dbReference type="PROSITE-ProRule" id="PRU00433"/>
    </source>
</evidence>
<feature type="chain" id="PRO_5045132418" evidence="9">
    <location>
        <begin position="32"/>
        <end position="430"/>
    </location>
</feature>
<dbReference type="Gene3D" id="1.10.760.10">
    <property type="entry name" value="Cytochrome c-like domain"/>
    <property type="match status" value="2"/>
</dbReference>
<accession>A0ABT5BMW2</accession>
<keyword evidence="11" id="KW-0575">Peroxidase</keyword>
<comment type="subcellular location">
    <subcellularLocation>
        <location evidence="1">Cell envelope</location>
    </subcellularLocation>
</comment>
<name>A0ABT5BMW2_9BACT</name>
<keyword evidence="4 9" id="KW-0732">Signal</keyword>
<keyword evidence="3 7" id="KW-0479">Metal-binding</keyword>
<dbReference type="GO" id="GO:0004601">
    <property type="term" value="F:peroxidase activity"/>
    <property type="evidence" value="ECO:0007669"/>
    <property type="project" value="UniProtKB-KW"/>
</dbReference>
<dbReference type="InterPro" id="IPR009056">
    <property type="entry name" value="Cyt_c-like_dom"/>
</dbReference>
<evidence type="ECO:0000256" key="4">
    <source>
        <dbReference type="ARBA" id="ARBA00022729"/>
    </source>
</evidence>
<keyword evidence="5" id="KW-0560">Oxidoreductase</keyword>
<feature type="region of interest" description="Disordered" evidence="8">
    <location>
        <begin position="374"/>
        <end position="395"/>
    </location>
</feature>
<keyword evidence="12" id="KW-1185">Reference proteome</keyword>
<evidence type="ECO:0000256" key="1">
    <source>
        <dbReference type="ARBA" id="ARBA00004196"/>
    </source>
</evidence>
<dbReference type="RefSeq" id="WP_272009195.1">
    <property type="nucleotide sequence ID" value="NZ_JAQNDN010000025.1"/>
</dbReference>
<feature type="region of interest" description="Disordered" evidence="8">
    <location>
        <begin position="33"/>
        <end position="76"/>
    </location>
</feature>
<feature type="compositionally biased region" description="Low complexity" evidence="8">
    <location>
        <begin position="40"/>
        <end position="61"/>
    </location>
</feature>
<dbReference type="Pfam" id="PF03150">
    <property type="entry name" value="CCP_MauG"/>
    <property type="match status" value="1"/>
</dbReference>
<evidence type="ECO:0000256" key="3">
    <source>
        <dbReference type="ARBA" id="ARBA00022723"/>
    </source>
</evidence>
<evidence type="ECO:0000313" key="12">
    <source>
        <dbReference type="Proteomes" id="UP001217838"/>
    </source>
</evidence>
<dbReference type="PANTHER" id="PTHR30600:SF10">
    <property type="entry name" value="BLL6722 PROTEIN"/>
    <property type="match status" value="1"/>
</dbReference>
<evidence type="ECO:0000313" key="11">
    <source>
        <dbReference type="EMBL" id="MDC0674723.1"/>
    </source>
</evidence>
<reference evidence="11 12" key="1">
    <citation type="submission" date="2022-11" db="EMBL/GenBank/DDBJ databases">
        <title>Minimal conservation of predation-associated metabolite biosynthetic gene clusters underscores biosynthetic potential of Myxococcota including descriptions for ten novel species: Archangium lansinium sp. nov., Myxococcus landrumus sp. nov., Nannocystis bai.</title>
        <authorList>
            <person name="Ahearne A."/>
            <person name="Stevens C."/>
            <person name="Dowd S."/>
        </authorList>
    </citation>
    <scope>NUCLEOTIDE SEQUENCE [LARGE SCALE GENOMIC DNA]</scope>
    <source>
        <strain evidence="11 12">NCELM</strain>
    </source>
</reference>
<evidence type="ECO:0000259" key="10">
    <source>
        <dbReference type="PROSITE" id="PS51007"/>
    </source>
</evidence>